<comment type="similarity">
    <text evidence="1">Belongs to the SURF1 family.</text>
</comment>
<dbReference type="EMBL" id="RKHQ01000002">
    <property type="protein sequence ID" value="ROR93332.1"/>
    <property type="molecule type" value="Genomic_DNA"/>
</dbReference>
<dbReference type="PROSITE" id="PS51257">
    <property type="entry name" value="PROKAR_LIPOPROTEIN"/>
    <property type="match status" value="1"/>
</dbReference>
<evidence type="ECO:0000313" key="4">
    <source>
        <dbReference type="Proteomes" id="UP000275356"/>
    </source>
</evidence>
<evidence type="ECO:0000256" key="1">
    <source>
        <dbReference type="RuleBase" id="RU363076"/>
    </source>
</evidence>
<organism evidence="3 4">
    <name type="scientific">Salana multivorans</name>
    <dbReference type="NCBI Taxonomy" id="120377"/>
    <lineage>
        <taxon>Bacteria</taxon>
        <taxon>Bacillati</taxon>
        <taxon>Actinomycetota</taxon>
        <taxon>Actinomycetes</taxon>
        <taxon>Micrococcales</taxon>
        <taxon>Beutenbergiaceae</taxon>
        <taxon>Salana</taxon>
    </lineage>
</organism>
<proteinExistence type="inferred from homology"/>
<dbReference type="CDD" id="cd06662">
    <property type="entry name" value="SURF1"/>
    <property type="match status" value="1"/>
</dbReference>
<comment type="subcellular location">
    <subcellularLocation>
        <location evidence="1">Cell membrane</location>
        <topology evidence="1">Multi-pass membrane protein</topology>
    </subcellularLocation>
</comment>
<reference evidence="3 4" key="1">
    <citation type="submission" date="2018-11" db="EMBL/GenBank/DDBJ databases">
        <title>Sequencing the genomes of 1000 actinobacteria strains.</title>
        <authorList>
            <person name="Klenk H.-P."/>
        </authorList>
    </citation>
    <scope>NUCLEOTIDE SEQUENCE [LARGE SCALE GENOMIC DNA]</scope>
    <source>
        <strain evidence="3 4">DSM 13521</strain>
    </source>
</reference>
<accession>A0A3N2D0M9</accession>
<protein>
    <recommendedName>
        <fullName evidence="1">SURF1-like protein</fullName>
    </recommendedName>
</protein>
<dbReference type="InterPro" id="IPR002994">
    <property type="entry name" value="Surf1/Shy1"/>
</dbReference>
<name>A0A3N2D0M9_9MICO</name>
<dbReference type="PROSITE" id="PS50895">
    <property type="entry name" value="SURF1"/>
    <property type="match status" value="1"/>
</dbReference>
<dbReference type="GO" id="GO:0005886">
    <property type="term" value="C:plasma membrane"/>
    <property type="evidence" value="ECO:0007669"/>
    <property type="project" value="UniProtKB-SubCell"/>
</dbReference>
<feature type="region of interest" description="Disordered" evidence="2">
    <location>
        <begin position="276"/>
        <end position="299"/>
    </location>
</feature>
<comment type="caution">
    <text evidence="3">The sequence shown here is derived from an EMBL/GenBank/DDBJ whole genome shotgun (WGS) entry which is preliminary data.</text>
</comment>
<evidence type="ECO:0000313" key="3">
    <source>
        <dbReference type="EMBL" id="ROR93332.1"/>
    </source>
</evidence>
<keyword evidence="1" id="KW-1003">Cell membrane</keyword>
<dbReference type="Pfam" id="PF02104">
    <property type="entry name" value="SURF1"/>
    <property type="match status" value="1"/>
</dbReference>
<dbReference type="AlphaFoldDB" id="A0A3N2D0M9"/>
<evidence type="ECO:0000256" key="2">
    <source>
        <dbReference type="SAM" id="MobiDB-lite"/>
    </source>
</evidence>
<sequence length="299" mass="31617">MGRGRLVGLVAFLLACSIACVGLGYWQWTRHVHRAEQVALVNANLGADPVPAAELLGPELTTPVDPDDVWRPVGLTGEWVADTGVQLRNRPVDGSNASHSLALLRTDAGTVLVVDRGWWAQTDTVPGGALDLAPGEVELTARLRAAEPADPRTGPPGQVFSVTPSAVLDTLVADGRLTGAEADDVAGDLAAGTYVMQLVPEPAAPLHAFPHPDTSLRSHLSYAFQWWFFALAIPVAGVVLARRGREDDHGGVARPQRVRRRPTLAEEEDALLDAQAVVPRAPGSQAQDARAQASETSSA</sequence>
<gene>
    <name evidence="3" type="ORF">EDD28_2744</name>
</gene>
<feature type="region of interest" description="Disordered" evidence="2">
    <location>
        <begin position="244"/>
        <end position="263"/>
    </location>
</feature>
<dbReference type="Proteomes" id="UP000275356">
    <property type="component" value="Unassembled WGS sequence"/>
</dbReference>
<keyword evidence="4" id="KW-1185">Reference proteome</keyword>
<keyword evidence="1" id="KW-0472">Membrane</keyword>